<dbReference type="Proteomes" id="UP000706163">
    <property type="component" value="Unassembled WGS sequence"/>
</dbReference>
<dbReference type="EMBL" id="LUGM01000002">
    <property type="protein sequence ID" value="KYH14698.1"/>
    <property type="molecule type" value="Genomic_DNA"/>
</dbReference>
<dbReference type="GeneID" id="69905613"/>
<dbReference type="SUPFAM" id="SSF54637">
    <property type="entry name" value="Thioesterase/thiol ester dehydrase-isomerase"/>
    <property type="match status" value="1"/>
</dbReference>
<dbReference type="GO" id="GO:0006633">
    <property type="term" value="P:fatty acid biosynthetic process"/>
    <property type="evidence" value="ECO:0007669"/>
    <property type="project" value="UniProtKB-KW"/>
</dbReference>
<evidence type="ECO:0000256" key="7">
    <source>
        <dbReference type="ARBA" id="ARBA00023160"/>
    </source>
</evidence>
<dbReference type="InterPro" id="IPR036388">
    <property type="entry name" value="WH-like_DNA-bd_sf"/>
</dbReference>
<evidence type="ECO:0000256" key="2">
    <source>
        <dbReference type="ARBA" id="ARBA00022516"/>
    </source>
</evidence>
<evidence type="ECO:0000256" key="3">
    <source>
        <dbReference type="ARBA" id="ARBA00022832"/>
    </source>
</evidence>
<evidence type="ECO:0000256" key="5">
    <source>
        <dbReference type="ARBA" id="ARBA00023098"/>
    </source>
</evidence>
<feature type="domain" description="Thioesterase" evidence="9">
    <location>
        <begin position="113"/>
        <end position="169"/>
    </location>
</feature>
<dbReference type="PIRSF" id="PIRSF037733">
    <property type="entry name" value="Transcription_factor_FapR"/>
    <property type="match status" value="1"/>
</dbReference>
<organism evidence="12 13">
    <name type="scientific">Staphylococcus kloosii</name>
    <dbReference type="NCBI Taxonomy" id="29384"/>
    <lineage>
        <taxon>Bacteria</taxon>
        <taxon>Bacillati</taxon>
        <taxon>Bacillota</taxon>
        <taxon>Bacilli</taxon>
        <taxon>Bacillales</taxon>
        <taxon>Staphylococcaceae</taxon>
        <taxon>Staphylococcus</taxon>
    </lineage>
</organism>
<dbReference type="EMBL" id="BKAQ01000001">
    <property type="protein sequence ID" value="GEP80870.1"/>
    <property type="molecule type" value="Genomic_DNA"/>
</dbReference>
<dbReference type="Proteomes" id="UP000075418">
    <property type="component" value="Unassembled WGS sequence"/>
</dbReference>
<evidence type="ECO:0000313" key="12">
    <source>
        <dbReference type="EMBL" id="KYH14698.1"/>
    </source>
</evidence>
<dbReference type="NCBIfam" id="NF003359">
    <property type="entry name" value="PRK04424.1"/>
    <property type="match status" value="1"/>
</dbReference>
<dbReference type="AlphaFoldDB" id="A0A151A5N4"/>
<comment type="caution">
    <text evidence="12">The sequence shown here is derived from an EMBL/GenBank/DDBJ whole genome shotgun (WGS) entry which is preliminary data.</text>
</comment>
<accession>A0A151A5N4</accession>
<dbReference type="GO" id="GO:0003700">
    <property type="term" value="F:DNA-binding transcription factor activity"/>
    <property type="evidence" value="ECO:0007669"/>
    <property type="project" value="InterPro"/>
</dbReference>
<evidence type="ECO:0000256" key="8">
    <source>
        <dbReference type="ARBA" id="ARBA00023163"/>
    </source>
</evidence>
<evidence type="ECO:0000313" key="13">
    <source>
        <dbReference type="Proteomes" id="UP000075418"/>
    </source>
</evidence>
<dbReference type="InterPro" id="IPR017275">
    <property type="entry name" value="Transcription_factor_FapR"/>
</dbReference>
<keyword evidence="2" id="KW-0444">Lipid biosynthesis</keyword>
<evidence type="ECO:0000313" key="14">
    <source>
        <dbReference type="Proteomes" id="UP000321040"/>
    </source>
</evidence>
<reference evidence="12 13" key="1">
    <citation type="submission" date="2016-02" db="EMBL/GenBank/DDBJ databases">
        <title>Draft genome sequence of hydrocarbon degrading Staphylococcus saprophyticus Strain CNV2, isolated from crude-oil contaminated soil from Noonmati Oil Refinery, Guwahati, Assam, India.</title>
        <authorList>
            <person name="Mukherjee A."/>
            <person name="Chettri B."/>
            <person name="Langpoklakpam J."/>
            <person name="Singh A.K."/>
            <person name="Chattopadhyay D.J."/>
        </authorList>
    </citation>
    <scope>NUCLEOTIDE SEQUENCE [LARGE SCALE GENOMIC DNA]</scope>
    <source>
        <strain evidence="12 13">CNV2</strain>
    </source>
</reference>
<evidence type="ECO:0000256" key="6">
    <source>
        <dbReference type="ARBA" id="ARBA00023125"/>
    </source>
</evidence>
<sequence length="189" mass="21735">MKLKKQARRDSIKKEIERNPFITDLDLSEKFDVSIQTIRLDRTNLNIPELRKRIKNVAKENHDRIRSIDGSEIIGDVINVEPDKHAVSIINIGEDSVFSRNLIARGHVLFAQANSLCVALIHKPVVLTKESNIKFIKTVKLNDIVTAEAQVVEYKEKYYIIEVKSYVKEQQVFGGTFKMYYTSEDEING</sequence>
<protein>
    <submittedName>
        <fullName evidence="12">Fatty acid biosynthesis transcriptional regulator</fullName>
    </submittedName>
    <submittedName>
        <fullName evidence="10">Transcription factor FapR</fullName>
    </submittedName>
</protein>
<gene>
    <name evidence="10" type="primary">fapR</name>
    <name evidence="12" type="ORF">A0131_07905</name>
    <name evidence="11" type="ORF">K8V85_06035</name>
    <name evidence="10" type="ORF">SKL01_00480</name>
</gene>
<dbReference type="Gene3D" id="1.10.10.10">
    <property type="entry name" value="Winged helix-like DNA-binding domain superfamily/Winged helix DNA-binding domain"/>
    <property type="match status" value="1"/>
</dbReference>
<name>A0A151A5N4_9STAP</name>
<proteinExistence type="predicted"/>
<evidence type="ECO:0000259" key="9">
    <source>
        <dbReference type="Pfam" id="PF03061"/>
    </source>
</evidence>
<evidence type="ECO:0000256" key="4">
    <source>
        <dbReference type="ARBA" id="ARBA00023015"/>
    </source>
</evidence>
<dbReference type="EMBL" id="DYVT01000068">
    <property type="protein sequence ID" value="HJF67853.1"/>
    <property type="molecule type" value="Genomic_DNA"/>
</dbReference>
<dbReference type="OrthoDB" id="1706183at2"/>
<keyword evidence="6" id="KW-0238">DNA-binding</keyword>
<reference evidence="11" key="4">
    <citation type="submission" date="2021-09" db="EMBL/GenBank/DDBJ databases">
        <authorList>
            <person name="Gilroy R."/>
        </authorList>
    </citation>
    <scope>NUCLEOTIDE SEQUENCE</scope>
    <source>
        <strain evidence="11">CHK149-3286</strain>
    </source>
</reference>
<keyword evidence="7" id="KW-0275">Fatty acid biosynthesis</keyword>
<dbReference type="KEGG" id="skl:C7J89_09680"/>
<dbReference type="Pfam" id="PF03061">
    <property type="entry name" value="4HBT"/>
    <property type="match status" value="1"/>
</dbReference>
<dbReference type="GO" id="GO:0045717">
    <property type="term" value="P:negative regulation of fatty acid biosynthetic process"/>
    <property type="evidence" value="ECO:0007669"/>
    <property type="project" value="InterPro"/>
</dbReference>
<keyword evidence="14" id="KW-1185">Reference proteome</keyword>
<reference evidence="10 14" key="2">
    <citation type="submission" date="2019-07" db="EMBL/GenBank/DDBJ databases">
        <title>Whole genome shotgun sequence of Staphylococcus kloosii NBRC 109624.</title>
        <authorList>
            <person name="Hosoyama A."/>
            <person name="Uohara A."/>
            <person name="Ohji S."/>
            <person name="Ichikawa N."/>
        </authorList>
    </citation>
    <scope>NUCLEOTIDE SEQUENCE [LARGE SCALE GENOMIC DNA]</scope>
    <source>
        <strain evidence="10 14">NBRC 109624</strain>
    </source>
</reference>
<dbReference type="GO" id="GO:0045892">
    <property type="term" value="P:negative regulation of DNA-templated transcription"/>
    <property type="evidence" value="ECO:0007669"/>
    <property type="project" value="InterPro"/>
</dbReference>
<dbReference type="GO" id="GO:0003677">
    <property type="term" value="F:DNA binding"/>
    <property type="evidence" value="ECO:0007669"/>
    <property type="project" value="UniProtKB-KW"/>
</dbReference>
<reference evidence="11" key="3">
    <citation type="journal article" date="2021" name="PeerJ">
        <title>Extensive microbial diversity within the chicken gut microbiome revealed by metagenomics and culture.</title>
        <authorList>
            <person name="Gilroy R."/>
            <person name="Ravi A."/>
            <person name="Getino M."/>
            <person name="Pursley I."/>
            <person name="Horton D.L."/>
            <person name="Alikhan N.F."/>
            <person name="Baker D."/>
            <person name="Gharbi K."/>
            <person name="Hall N."/>
            <person name="Watson M."/>
            <person name="Adriaenssens E.M."/>
            <person name="Foster-Nyarko E."/>
            <person name="Jarju S."/>
            <person name="Secka A."/>
            <person name="Antonio M."/>
            <person name="Oren A."/>
            <person name="Chaudhuri R.R."/>
            <person name="La Ragione R."/>
            <person name="Hildebrand F."/>
            <person name="Pallen M.J."/>
        </authorList>
    </citation>
    <scope>NUCLEOTIDE SEQUENCE</scope>
    <source>
        <strain evidence="11">CHK149-3286</strain>
    </source>
</reference>
<dbReference type="InterPro" id="IPR006683">
    <property type="entry name" value="Thioestr_dom"/>
</dbReference>
<dbReference type="RefSeq" id="WP_061854862.1">
    <property type="nucleotide sequence ID" value="NZ_BKAQ01000001.1"/>
</dbReference>
<dbReference type="Proteomes" id="UP000321040">
    <property type="component" value="Unassembled WGS sequence"/>
</dbReference>
<keyword evidence="4" id="KW-0805">Transcription regulation</keyword>
<dbReference type="Gene3D" id="3.10.129.10">
    <property type="entry name" value="Hotdog Thioesterase"/>
    <property type="match status" value="1"/>
</dbReference>
<keyword evidence="1" id="KW-0678">Repressor</keyword>
<evidence type="ECO:0000313" key="11">
    <source>
        <dbReference type="EMBL" id="HJF67853.1"/>
    </source>
</evidence>
<dbReference type="InterPro" id="IPR029069">
    <property type="entry name" value="HotDog_dom_sf"/>
</dbReference>
<evidence type="ECO:0000256" key="1">
    <source>
        <dbReference type="ARBA" id="ARBA00022491"/>
    </source>
</evidence>
<keyword evidence="3" id="KW-0276">Fatty acid metabolism</keyword>
<keyword evidence="5" id="KW-0443">Lipid metabolism</keyword>
<evidence type="ECO:0000313" key="10">
    <source>
        <dbReference type="EMBL" id="GEP80870.1"/>
    </source>
</evidence>
<keyword evidence="8" id="KW-0804">Transcription</keyword>